<dbReference type="EMBL" id="UARW01000001">
    <property type="protein sequence ID" value="SPW62093.1"/>
    <property type="molecule type" value="Genomic_DNA"/>
</dbReference>
<dbReference type="AlphaFoldDB" id="A0A2X1KSC8"/>
<accession>A0A2X1KSC8</accession>
<evidence type="ECO:0000313" key="3">
    <source>
        <dbReference type="Proteomes" id="UP000250991"/>
    </source>
</evidence>
<reference evidence="2 3" key="1">
    <citation type="submission" date="2018-06" db="EMBL/GenBank/DDBJ databases">
        <authorList>
            <consortium name="Pathogen Informatics"/>
            <person name="Doyle S."/>
        </authorList>
    </citation>
    <scope>NUCLEOTIDE SEQUENCE [LARGE SCALE GENOMIC DNA]</scope>
    <source>
        <strain evidence="2 3">NCTC8009</strain>
    </source>
</reference>
<evidence type="ECO:0000256" key="1">
    <source>
        <dbReference type="SAM" id="Phobius"/>
    </source>
</evidence>
<feature type="transmembrane region" description="Helical" evidence="1">
    <location>
        <begin position="12"/>
        <end position="34"/>
    </location>
</feature>
<organism evidence="2 3">
    <name type="scientific">Escherichia coli</name>
    <dbReference type="NCBI Taxonomy" id="562"/>
    <lineage>
        <taxon>Bacteria</taxon>
        <taxon>Pseudomonadati</taxon>
        <taxon>Pseudomonadota</taxon>
        <taxon>Gammaproteobacteria</taxon>
        <taxon>Enterobacterales</taxon>
        <taxon>Enterobacteriaceae</taxon>
        <taxon>Escherichia</taxon>
    </lineage>
</organism>
<evidence type="ECO:0000313" key="2">
    <source>
        <dbReference type="EMBL" id="SPW62093.1"/>
    </source>
</evidence>
<keyword evidence="1" id="KW-1133">Transmembrane helix</keyword>
<protein>
    <submittedName>
        <fullName evidence="2">Inner membrane protein</fullName>
    </submittedName>
</protein>
<sequence>MSQGFCLNGTSYVILLVWFFFINCIILNISMGYNDRLFLDEQNRIIKENIYVDYLTVNAAVLSEICTTDAGKCKDKTSILSDELSESLKDKLSGYDNSITPEFCINHGKVIVYTTYHFNISRYKDSSLFNLSDVPNSDRLACSINDNSGIAIIKTFNKTG</sequence>
<gene>
    <name evidence="2" type="primary">bfpL</name>
    <name evidence="2" type="ORF">NCTC8009_00033</name>
</gene>
<keyword evidence="1" id="KW-0812">Transmembrane</keyword>
<keyword evidence="1" id="KW-0472">Membrane</keyword>
<name>A0A2X1KSC8_ECOLX</name>
<dbReference type="Proteomes" id="UP000250991">
    <property type="component" value="Unassembled WGS sequence"/>
</dbReference>
<proteinExistence type="predicted"/>